<accession>A0A0L8BZK8</accession>
<sequence>MMEACVNSNRKDPLMDRRRLPLNALRAFEAVAQFGSFTAAAATLSISQSALSRHVISLEESIGRKLFERGHKAIQLTREGRVLLAGVAKGFDRIDQALQEISSQPGHHQRKLRINLPPSFATKLAVPLLTDFQRSFPDVVLEVSTPYGGPTTEFDVAVVYTRPTADEWVTDLLWEARPAILCHPDLVGRGSNNIAAFINANELVHVKIVETEPYHTWQRFVSQNGISGVTTARGVTFDTASFAIQYVLSGQGLALVDPILFRDEIENGRVVAPFDAHHYEGFGYYLKIDAEGLADPLMAGFRSWLISRFRNHNRDEGEKPVLRLVSSSDGA</sequence>
<dbReference type="InterPro" id="IPR036388">
    <property type="entry name" value="WH-like_DNA-bd_sf"/>
</dbReference>
<dbReference type="FunFam" id="1.10.10.10:FF:000001">
    <property type="entry name" value="LysR family transcriptional regulator"/>
    <property type="match status" value="1"/>
</dbReference>
<dbReference type="Proteomes" id="UP000037425">
    <property type="component" value="Unassembled WGS sequence"/>
</dbReference>
<evidence type="ECO:0000313" key="7">
    <source>
        <dbReference type="Proteomes" id="UP000037425"/>
    </source>
</evidence>
<dbReference type="PANTHER" id="PTHR30537:SF74">
    <property type="entry name" value="HTH-TYPE TRANSCRIPTIONAL REGULATOR TRPI"/>
    <property type="match status" value="1"/>
</dbReference>
<gene>
    <name evidence="6" type="ORF">AC244_09615</name>
</gene>
<dbReference type="GO" id="GO:0003700">
    <property type="term" value="F:DNA-binding transcription factor activity"/>
    <property type="evidence" value="ECO:0007669"/>
    <property type="project" value="InterPro"/>
</dbReference>
<dbReference type="Gene3D" id="1.10.10.10">
    <property type="entry name" value="Winged helix-like DNA-binding domain superfamily/Winged helix DNA-binding domain"/>
    <property type="match status" value="1"/>
</dbReference>
<dbReference type="SUPFAM" id="SSF46785">
    <property type="entry name" value="Winged helix' DNA-binding domain"/>
    <property type="match status" value="1"/>
</dbReference>
<keyword evidence="4" id="KW-0804">Transcription</keyword>
<feature type="domain" description="HTH lysR-type" evidence="5">
    <location>
        <begin position="20"/>
        <end position="77"/>
    </location>
</feature>
<organism evidence="6 7">
    <name type="scientific">Ensifer adhaerens</name>
    <name type="common">Sinorhizobium morelense</name>
    <dbReference type="NCBI Taxonomy" id="106592"/>
    <lineage>
        <taxon>Bacteria</taxon>
        <taxon>Pseudomonadati</taxon>
        <taxon>Pseudomonadota</taxon>
        <taxon>Alphaproteobacteria</taxon>
        <taxon>Hyphomicrobiales</taxon>
        <taxon>Rhizobiaceae</taxon>
        <taxon>Sinorhizobium/Ensifer group</taxon>
        <taxon>Ensifer</taxon>
    </lineage>
</organism>
<dbReference type="GO" id="GO:0043565">
    <property type="term" value="F:sequence-specific DNA binding"/>
    <property type="evidence" value="ECO:0007669"/>
    <property type="project" value="TreeGrafter"/>
</dbReference>
<proteinExistence type="inferred from homology"/>
<dbReference type="InterPro" id="IPR058163">
    <property type="entry name" value="LysR-type_TF_proteobact-type"/>
</dbReference>
<dbReference type="GO" id="GO:0006351">
    <property type="term" value="P:DNA-templated transcription"/>
    <property type="evidence" value="ECO:0007669"/>
    <property type="project" value="TreeGrafter"/>
</dbReference>
<dbReference type="PATRIC" id="fig|106592.7.peg.4685"/>
<dbReference type="Pfam" id="PF00126">
    <property type="entry name" value="HTH_1"/>
    <property type="match status" value="1"/>
</dbReference>
<evidence type="ECO:0000313" key="6">
    <source>
        <dbReference type="EMBL" id="KOF20142.1"/>
    </source>
</evidence>
<keyword evidence="2" id="KW-0805">Transcription regulation</keyword>
<evidence type="ECO:0000256" key="3">
    <source>
        <dbReference type="ARBA" id="ARBA00023125"/>
    </source>
</evidence>
<keyword evidence="3" id="KW-0238">DNA-binding</keyword>
<dbReference type="SUPFAM" id="SSF53850">
    <property type="entry name" value="Periplasmic binding protein-like II"/>
    <property type="match status" value="1"/>
</dbReference>
<dbReference type="InterPro" id="IPR005119">
    <property type="entry name" value="LysR_subst-bd"/>
</dbReference>
<dbReference type="PRINTS" id="PR00039">
    <property type="entry name" value="HTHLYSR"/>
</dbReference>
<reference evidence="7" key="1">
    <citation type="submission" date="2015-07" db="EMBL/GenBank/DDBJ databases">
        <title>Whole genome sequence of an Ensifer adhaerens strain isolated from a cave pool in the Wind Cave National Park.</title>
        <authorList>
            <person name="Eng W.W.H."/>
            <person name="Gan H.M."/>
            <person name="Barton H.A."/>
            <person name="Savka M.A."/>
        </authorList>
    </citation>
    <scope>NUCLEOTIDE SEQUENCE [LARGE SCALE GENOMIC DNA]</scope>
    <source>
        <strain evidence="7">SD006</strain>
    </source>
</reference>
<dbReference type="Gene3D" id="3.40.190.10">
    <property type="entry name" value="Periplasmic binding protein-like II"/>
    <property type="match status" value="2"/>
</dbReference>
<dbReference type="InterPro" id="IPR000847">
    <property type="entry name" value="LysR_HTH_N"/>
</dbReference>
<dbReference type="InterPro" id="IPR036390">
    <property type="entry name" value="WH_DNA-bd_sf"/>
</dbReference>
<evidence type="ECO:0000256" key="2">
    <source>
        <dbReference type="ARBA" id="ARBA00023015"/>
    </source>
</evidence>
<comment type="similarity">
    <text evidence="1">Belongs to the LysR transcriptional regulatory family.</text>
</comment>
<protein>
    <submittedName>
        <fullName evidence="6">Transcriptional regulator</fullName>
    </submittedName>
</protein>
<dbReference type="EMBL" id="LGAP01000003">
    <property type="protein sequence ID" value="KOF20142.1"/>
    <property type="molecule type" value="Genomic_DNA"/>
</dbReference>
<dbReference type="AlphaFoldDB" id="A0A0L8BZK8"/>
<dbReference type="OrthoDB" id="196624at2"/>
<evidence type="ECO:0000259" key="5">
    <source>
        <dbReference type="PROSITE" id="PS50931"/>
    </source>
</evidence>
<evidence type="ECO:0000256" key="1">
    <source>
        <dbReference type="ARBA" id="ARBA00009437"/>
    </source>
</evidence>
<dbReference type="PROSITE" id="PS50931">
    <property type="entry name" value="HTH_LYSR"/>
    <property type="match status" value="1"/>
</dbReference>
<name>A0A0L8BZK8_ENSAD</name>
<comment type="caution">
    <text evidence="6">The sequence shown here is derived from an EMBL/GenBank/DDBJ whole genome shotgun (WGS) entry which is preliminary data.</text>
</comment>
<dbReference type="PANTHER" id="PTHR30537">
    <property type="entry name" value="HTH-TYPE TRANSCRIPTIONAL REGULATOR"/>
    <property type="match status" value="1"/>
</dbReference>
<evidence type="ECO:0000256" key="4">
    <source>
        <dbReference type="ARBA" id="ARBA00023163"/>
    </source>
</evidence>
<dbReference type="Pfam" id="PF03466">
    <property type="entry name" value="LysR_substrate"/>
    <property type="match status" value="1"/>
</dbReference>